<reference evidence="3" key="1">
    <citation type="submission" date="2022-07" db="EMBL/GenBank/DDBJ databases">
        <title>Genome analysis of Parmales, a sister group of diatoms, reveals the evolutionary specialization of diatoms from phago-mixotrophs to photoautotrophs.</title>
        <authorList>
            <person name="Ban H."/>
            <person name="Sato S."/>
            <person name="Yoshikawa S."/>
            <person name="Kazumasa Y."/>
            <person name="Nakamura Y."/>
            <person name="Ichinomiya M."/>
            <person name="Saitoh K."/>
            <person name="Sato N."/>
            <person name="Blanc-Mathieu R."/>
            <person name="Endo H."/>
            <person name="Kuwata A."/>
            <person name="Ogata H."/>
        </authorList>
    </citation>
    <scope>NUCLEOTIDE SEQUENCE</scope>
</reference>
<protein>
    <recommendedName>
        <fullName evidence="2">Dynein attachment factor N-terminal domain-containing protein</fullName>
    </recommendedName>
</protein>
<evidence type="ECO:0000256" key="1">
    <source>
        <dbReference type="SAM" id="MobiDB-lite"/>
    </source>
</evidence>
<name>A0A9W6Z826_9STRA</name>
<feature type="non-terminal residue" evidence="3">
    <location>
        <position position="70"/>
    </location>
</feature>
<organism evidence="3 4">
    <name type="scientific">Triparma retinervis</name>
    <dbReference type="NCBI Taxonomy" id="2557542"/>
    <lineage>
        <taxon>Eukaryota</taxon>
        <taxon>Sar</taxon>
        <taxon>Stramenopiles</taxon>
        <taxon>Ochrophyta</taxon>
        <taxon>Bolidophyceae</taxon>
        <taxon>Parmales</taxon>
        <taxon>Triparmaceae</taxon>
        <taxon>Triparma</taxon>
    </lineage>
</organism>
<dbReference type="AlphaFoldDB" id="A0A9W6Z826"/>
<evidence type="ECO:0000313" key="3">
    <source>
        <dbReference type="EMBL" id="GMH47241.1"/>
    </source>
</evidence>
<evidence type="ECO:0000259" key="2">
    <source>
        <dbReference type="Pfam" id="PF15867"/>
    </source>
</evidence>
<accession>A0A9W6Z826</accession>
<dbReference type="InterPro" id="IPR031733">
    <property type="entry name" value="Dynein_attach_N"/>
</dbReference>
<feature type="domain" description="Dynein attachment factor N-terminal" evidence="2">
    <location>
        <begin position="31"/>
        <end position="70"/>
    </location>
</feature>
<gene>
    <name evidence="3" type="ORF">TrRE_jg7117</name>
</gene>
<dbReference type="Pfam" id="PF15867">
    <property type="entry name" value="Dynein_attach_N"/>
    <property type="match status" value="1"/>
</dbReference>
<proteinExistence type="predicted"/>
<keyword evidence="4" id="KW-1185">Reference proteome</keyword>
<feature type="region of interest" description="Disordered" evidence="1">
    <location>
        <begin position="1"/>
        <end position="27"/>
    </location>
</feature>
<sequence length="70" mass="7619">MSDFLSTLPVRPSPSPLSSVTSAVSSSGSLNVALLAKEVKSGLREERTYKAVDTMKKKAIHTSQTYEEFK</sequence>
<evidence type="ECO:0000313" key="4">
    <source>
        <dbReference type="Proteomes" id="UP001165082"/>
    </source>
</evidence>
<comment type="caution">
    <text evidence="3">The sequence shown here is derived from an EMBL/GenBank/DDBJ whole genome shotgun (WGS) entry which is preliminary data.</text>
</comment>
<dbReference type="Proteomes" id="UP001165082">
    <property type="component" value="Unassembled WGS sequence"/>
</dbReference>
<dbReference type="OrthoDB" id="447931at2759"/>
<dbReference type="EMBL" id="BRXZ01003103">
    <property type="protein sequence ID" value="GMH47241.1"/>
    <property type="molecule type" value="Genomic_DNA"/>
</dbReference>